<dbReference type="InterPro" id="IPR005123">
    <property type="entry name" value="Oxoglu/Fe-dep_dioxygenase_dom"/>
</dbReference>
<dbReference type="InterPro" id="IPR027450">
    <property type="entry name" value="AlkB-like"/>
</dbReference>
<keyword evidence="1 6" id="KW-0479">Metal-binding</keyword>
<proteinExistence type="predicted"/>
<dbReference type="Gene3D" id="2.60.120.590">
    <property type="entry name" value="Alpha-ketoglutarate-dependent dioxygenase AlkB-like"/>
    <property type="match status" value="1"/>
</dbReference>
<dbReference type="Proteomes" id="UP000575083">
    <property type="component" value="Unassembled WGS sequence"/>
</dbReference>
<feature type="binding site" evidence="5">
    <location>
        <position position="171"/>
    </location>
    <ligand>
        <name>substrate</name>
    </ligand>
</feature>
<dbReference type="PANTHER" id="PTHR16557:SF2">
    <property type="entry name" value="NUCLEIC ACID DIOXYGENASE ALKBH1"/>
    <property type="match status" value="1"/>
</dbReference>
<keyword evidence="3 8" id="KW-0560">Oxidoreductase</keyword>
<comment type="cofactor">
    <cofactor evidence="6">
        <name>Fe(2+)</name>
        <dbReference type="ChEBI" id="CHEBI:29033"/>
    </cofactor>
    <text evidence="6">Binds 1 Fe(2+) ion per subunit.</text>
</comment>
<dbReference type="PROSITE" id="PS51471">
    <property type="entry name" value="FE2OG_OXY"/>
    <property type="match status" value="1"/>
</dbReference>
<keyword evidence="8" id="KW-0489">Methyltransferase</keyword>
<evidence type="ECO:0000256" key="6">
    <source>
        <dbReference type="PIRSR" id="PIRSR604574-2"/>
    </source>
</evidence>
<evidence type="ECO:0000256" key="1">
    <source>
        <dbReference type="ARBA" id="ARBA00022723"/>
    </source>
</evidence>
<feature type="domain" description="Fe2OG dioxygenase" evidence="7">
    <location>
        <begin position="123"/>
        <end position="223"/>
    </location>
</feature>
<keyword evidence="4 6" id="KW-0408">Iron</keyword>
<dbReference type="GO" id="GO:0008168">
    <property type="term" value="F:methyltransferase activity"/>
    <property type="evidence" value="ECO:0007669"/>
    <property type="project" value="UniProtKB-KW"/>
</dbReference>
<feature type="binding site" evidence="5">
    <location>
        <begin position="214"/>
        <end position="220"/>
    </location>
    <ligand>
        <name>2-oxoglutarate</name>
        <dbReference type="ChEBI" id="CHEBI:16810"/>
    </ligand>
</feature>
<dbReference type="NCBIfam" id="NF011930">
    <property type="entry name" value="PRK15401.1"/>
    <property type="match status" value="1"/>
</dbReference>
<accession>A0A7X0U870</accession>
<evidence type="ECO:0000259" key="7">
    <source>
        <dbReference type="PROSITE" id="PS51471"/>
    </source>
</evidence>
<name>A0A7X0U870_9BURK</name>
<evidence type="ECO:0000256" key="3">
    <source>
        <dbReference type="ARBA" id="ARBA00023002"/>
    </source>
</evidence>
<dbReference type="AlphaFoldDB" id="A0A7X0U870"/>
<comment type="caution">
    <text evidence="8">The sequence shown here is derived from an EMBL/GenBank/DDBJ whole genome shotgun (WGS) entry which is preliminary data.</text>
</comment>
<feature type="binding site" evidence="5">
    <location>
        <begin position="86"/>
        <end position="88"/>
    </location>
    <ligand>
        <name>substrate</name>
    </ligand>
</feature>
<dbReference type="PANTHER" id="PTHR16557">
    <property type="entry name" value="ALKYLATED DNA REPAIR PROTEIN ALKB-RELATED"/>
    <property type="match status" value="1"/>
</dbReference>
<sequence length="223" mass="23537">MTLNLFAADEEAALLQQQAGTREALAPGAVLLRGFALDGAPALLQAVDGIAAHAPFRHLETPGGQRMSVAMTNSGPLGWISDRSGYRYGRADPLSGRPWPPLPAVFATLARTAAEAAGFAGFAPDACLINRYAPGARLSLHQDKDERDHGHPIVSVSLGLPAVFLFGGDARADKAQRIPLVHGDVVVWGGPARLRYHGVMPLAEAEHPLTGACRINLTFRKAG</sequence>
<protein>
    <submittedName>
        <fullName evidence="8">Alkylated DNA repair protein (DNA oxidative demethylase)</fullName>
        <ecNumber evidence="8">1.14.11.33</ecNumber>
    </submittedName>
</protein>
<dbReference type="EMBL" id="JACHLK010000002">
    <property type="protein sequence ID" value="MBB6558464.1"/>
    <property type="molecule type" value="Genomic_DNA"/>
</dbReference>
<feature type="binding site" evidence="6">
    <location>
        <position position="143"/>
    </location>
    <ligand>
        <name>Fe cation</name>
        <dbReference type="ChEBI" id="CHEBI:24875"/>
        <note>catalytic</note>
    </ligand>
</feature>
<organism evidence="8 9">
    <name type="scientific">Acidovorax soli</name>
    <dbReference type="NCBI Taxonomy" id="592050"/>
    <lineage>
        <taxon>Bacteria</taxon>
        <taxon>Pseudomonadati</taxon>
        <taxon>Pseudomonadota</taxon>
        <taxon>Betaproteobacteria</taxon>
        <taxon>Burkholderiales</taxon>
        <taxon>Comamonadaceae</taxon>
        <taxon>Acidovorax</taxon>
    </lineage>
</organism>
<dbReference type="SUPFAM" id="SSF51197">
    <property type="entry name" value="Clavaminate synthase-like"/>
    <property type="match status" value="1"/>
</dbReference>
<feature type="binding site" evidence="5">
    <location>
        <begin position="130"/>
        <end position="132"/>
    </location>
    <ligand>
        <name>2-oxoglutarate</name>
        <dbReference type="ChEBI" id="CHEBI:16810"/>
    </ligand>
</feature>
<dbReference type="Pfam" id="PF13532">
    <property type="entry name" value="2OG-FeII_Oxy_2"/>
    <property type="match status" value="1"/>
</dbReference>
<feature type="binding site" evidence="6">
    <location>
        <position position="197"/>
    </location>
    <ligand>
        <name>Fe cation</name>
        <dbReference type="ChEBI" id="CHEBI:24875"/>
        <note>catalytic</note>
    </ligand>
</feature>
<evidence type="ECO:0000256" key="2">
    <source>
        <dbReference type="ARBA" id="ARBA00022964"/>
    </source>
</evidence>
<keyword evidence="9" id="KW-1185">Reference proteome</keyword>
<dbReference type="GO" id="GO:0035513">
    <property type="term" value="P:oxidative RNA demethylation"/>
    <property type="evidence" value="ECO:0007669"/>
    <property type="project" value="TreeGrafter"/>
</dbReference>
<dbReference type="RefSeq" id="WP_184855902.1">
    <property type="nucleotide sequence ID" value="NZ_JACHLK010000002.1"/>
</dbReference>
<feature type="binding site" evidence="6">
    <location>
        <position position="141"/>
    </location>
    <ligand>
        <name>Fe cation</name>
        <dbReference type="ChEBI" id="CHEBI:24875"/>
        <note>catalytic</note>
    </ligand>
</feature>
<dbReference type="GO" id="GO:0035516">
    <property type="term" value="F:broad specificity oxidative DNA demethylase activity"/>
    <property type="evidence" value="ECO:0007669"/>
    <property type="project" value="UniProtKB-EC"/>
</dbReference>
<evidence type="ECO:0000256" key="5">
    <source>
        <dbReference type="PIRSR" id="PIRSR604574-1"/>
    </source>
</evidence>
<evidence type="ECO:0000313" key="9">
    <source>
        <dbReference type="Proteomes" id="UP000575083"/>
    </source>
</evidence>
<feature type="binding site" evidence="5">
    <location>
        <position position="79"/>
    </location>
    <ligand>
        <name>substrate</name>
    </ligand>
</feature>
<feature type="binding site" evidence="5">
    <location>
        <position position="145"/>
    </location>
    <ligand>
        <name>substrate</name>
    </ligand>
</feature>
<gene>
    <name evidence="8" type="ORF">HNP48_001128</name>
</gene>
<evidence type="ECO:0000313" key="8">
    <source>
        <dbReference type="EMBL" id="MBB6558464.1"/>
    </source>
</evidence>
<dbReference type="GO" id="GO:0005737">
    <property type="term" value="C:cytoplasm"/>
    <property type="evidence" value="ECO:0007669"/>
    <property type="project" value="TreeGrafter"/>
</dbReference>
<dbReference type="InterPro" id="IPR004574">
    <property type="entry name" value="Alkb"/>
</dbReference>
<keyword evidence="8" id="KW-0808">Transferase</keyword>
<dbReference type="InterPro" id="IPR037151">
    <property type="entry name" value="AlkB-like_sf"/>
</dbReference>
<keyword evidence="2" id="KW-0223">Dioxygenase</keyword>
<dbReference type="GO" id="GO:0032259">
    <property type="term" value="P:methylation"/>
    <property type="evidence" value="ECO:0007669"/>
    <property type="project" value="UniProtKB-KW"/>
</dbReference>
<dbReference type="EC" id="1.14.11.33" evidence="8"/>
<evidence type="ECO:0000256" key="4">
    <source>
        <dbReference type="ARBA" id="ARBA00023004"/>
    </source>
</evidence>
<dbReference type="GO" id="GO:0035515">
    <property type="term" value="F:oxidative RNA demethylase activity"/>
    <property type="evidence" value="ECO:0007669"/>
    <property type="project" value="TreeGrafter"/>
</dbReference>
<reference evidence="8 9" key="1">
    <citation type="submission" date="2020-08" db="EMBL/GenBank/DDBJ databases">
        <title>Functional genomics of gut bacteria from endangered species of beetles.</title>
        <authorList>
            <person name="Carlos-Shanley C."/>
        </authorList>
    </citation>
    <scope>NUCLEOTIDE SEQUENCE [LARGE SCALE GENOMIC DNA]</scope>
    <source>
        <strain evidence="8 9">S00198</strain>
    </source>
</reference>
<dbReference type="GO" id="GO:0008198">
    <property type="term" value="F:ferrous iron binding"/>
    <property type="evidence" value="ECO:0007669"/>
    <property type="project" value="TreeGrafter"/>
</dbReference>